<dbReference type="Gene3D" id="3.40.1360.10">
    <property type="match status" value="1"/>
</dbReference>
<evidence type="ECO:0000256" key="1">
    <source>
        <dbReference type="ARBA" id="ARBA00022478"/>
    </source>
</evidence>
<name>A0A6J7WZU9_9CAUD</name>
<dbReference type="InterPro" id="IPR006171">
    <property type="entry name" value="TOPRIM_dom"/>
</dbReference>
<evidence type="ECO:0000256" key="5">
    <source>
        <dbReference type="ARBA" id="ARBA00022705"/>
    </source>
</evidence>
<dbReference type="GO" id="GO:0000428">
    <property type="term" value="C:DNA-directed RNA polymerase complex"/>
    <property type="evidence" value="ECO:0007669"/>
    <property type="project" value="UniProtKB-KW"/>
</dbReference>
<evidence type="ECO:0000256" key="9">
    <source>
        <dbReference type="ARBA" id="ARBA00023163"/>
    </source>
</evidence>
<dbReference type="GO" id="GO:0008270">
    <property type="term" value="F:zinc ion binding"/>
    <property type="evidence" value="ECO:0007669"/>
    <property type="project" value="UniProtKB-KW"/>
</dbReference>
<keyword evidence="6" id="KW-0479">Metal-binding</keyword>
<dbReference type="GO" id="GO:0006269">
    <property type="term" value="P:DNA replication, synthesis of primer"/>
    <property type="evidence" value="ECO:0007669"/>
    <property type="project" value="UniProtKB-KW"/>
</dbReference>
<keyword evidence="1" id="KW-0240">DNA-directed RNA polymerase</keyword>
<dbReference type="EMBL" id="LR798301">
    <property type="protein sequence ID" value="CAB5222262.1"/>
    <property type="molecule type" value="Genomic_DNA"/>
</dbReference>
<dbReference type="SUPFAM" id="SSF56731">
    <property type="entry name" value="DNA primase core"/>
    <property type="match status" value="1"/>
</dbReference>
<evidence type="ECO:0000259" key="10">
    <source>
        <dbReference type="SMART" id="SM00493"/>
    </source>
</evidence>
<feature type="domain" description="Toprim" evidence="10">
    <location>
        <begin position="198"/>
        <end position="270"/>
    </location>
</feature>
<keyword evidence="5" id="KW-0235">DNA replication</keyword>
<keyword evidence="7" id="KW-0863">Zinc-finger</keyword>
<accession>A0A6J7WZU9</accession>
<keyword evidence="9" id="KW-0804">Transcription</keyword>
<evidence type="ECO:0000256" key="4">
    <source>
        <dbReference type="ARBA" id="ARBA00022695"/>
    </source>
</evidence>
<keyword evidence="3" id="KW-0808">Transferase</keyword>
<dbReference type="PANTHER" id="PTHR30313">
    <property type="entry name" value="DNA PRIMASE"/>
    <property type="match status" value="1"/>
</dbReference>
<evidence type="ECO:0000256" key="2">
    <source>
        <dbReference type="ARBA" id="ARBA00022515"/>
    </source>
</evidence>
<organism evidence="11">
    <name type="scientific">uncultured Caudovirales phage</name>
    <dbReference type="NCBI Taxonomy" id="2100421"/>
    <lineage>
        <taxon>Viruses</taxon>
        <taxon>Duplodnaviria</taxon>
        <taxon>Heunggongvirae</taxon>
        <taxon>Uroviricota</taxon>
        <taxon>Caudoviricetes</taxon>
        <taxon>Peduoviridae</taxon>
        <taxon>Maltschvirus</taxon>
        <taxon>Maltschvirus maltsch</taxon>
    </lineage>
</organism>
<proteinExistence type="predicted"/>
<dbReference type="InterPro" id="IPR050219">
    <property type="entry name" value="DnaG_primase"/>
</dbReference>
<dbReference type="SMART" id="SM00493">
    <property type="entry name" value="TOPRIM"/>
    <property type="match status" value="1"/>
</dbReference>
<keyword evidence="2" id="KW-0639">Primosome</keyword>
<keyword evidence="4" id="KW-0548">Nucleotidyltransferase</keyword>
<dbReference type="SUPFAM" id="SSF57783">
    <property type="entry name" value="Zinc beta-ribbon"/>
    <property type="match status" value="1"/>
</dbReference>
<dbReference type="Pfam" id="PF01807">
    <property type="entry name" value="Zn_ribbon_DnaG"/>
    <property type="match status" value="1"/>
</dbReference>
<dbReference type="Pfam" id="PF13155">
    <property type="entry name" value="Toprim_2"/>
    <property type="match status" value="1"/>
</dbReference>
<dbReference type="InterPro" id="IPR002694">
    <property type="entry name" value="Znf_CHC2"/>
</dbReference>
<dbReference type="PANTHER" id="PTHR30313:SF2">
    <property type="entry name" value="DNA PRIMASE"/>
    <property type="match status" value="1"/>
</dbReference>
<evidence type="ECO:0000256" key="7">
    <source>
        <dbReference type="ARBA" id="ARBA00022771"/>
    </source>
</evidence>
<evidence type="ECO:0000313" key="11">
    <source>
        <dbReference type="EMBL" id="CAB5222262.1"/>
    </source>
</evidence>
<gene>
    <name evidence="11" type="ORF">UFOVP361_62</name>
</gene>
<protein>
    <submittedName>
        <fullName evidence="11">Zinc finger, CHC2-type</fullName>
    </submittedName>
</protein>
<dbReference type="GO" id="GO:0003899">
    <property type="term" value="F:DNA-directed RNA polymerase activity"/>
    <property type="evidence" value="ECO:0007669"/>
    <property type="project" value="InterPro"/>
</dbReference>
<reference evidence="11" key="1">
    <citation type="submission" date="2020-05" db="EMBL/GenBank/DDBJ databases">
        <authorList>
            <person name="Chiriac C."/>
            <person name="Salcher M."/>
            <person name="Ghai R."/>
            <person name="Kavagutti S V."/>
        </authorList>
    </citation>
    <scope>NUCLEOTIDE SEQUENCE</scope>
</reference>
<evidence type="ECO:0000256" key="8">
    <source>
        <dbReference type="ARBA" id="ARBA00022833"/>
    </source>
</evidence>
<keyword evidence="8" id="KW-0862">Zinc</keyword>
<evidence type="ECO:0000256" key="3">
    <source>
        <dbReference type="ARBA" id="ARBA00022679"/>
    </source>
</evidence>
<dbReference type="Gene3D" id="3.90.580.10">
    <property type="entry name" value="Zinc finger, CHC2-type domain"/>
    <property type="match status" value="1"/>
</dbReference>
<sequence>MNQATATTGITDLPNILRSIGIDVRKENGKEIVGCCPVHEKRTGKADRSPSWSMNSTNGLWICHSCGARGNLPILVSEVTGEADSIMAVHNLIISAGLNQLQNPIFDNTPAQPVDWVTFSAFEKPPVEELDNRRITKEASDEYGLRWNTSKQAWVLPIVSPLGELWGWQEKGTDYVRNYPIGITKSHTLFGIERFKSHTAVLVESPLDVVRFASSFSGVQCLSSFGVNVSTQQLHLLASVANKVIVALDNDVVGLTKSKILFNNMPLFRKGVHWLDYTSTDAKDIGEMTDSEIEVALSTSSVIPWWVQ</sequence>
<dbReference type="InterPro" id="IPR036977">
    <property type="entry name" value="DNA_primase_Znf_CHC2"/>
</dbReference>
<dbReference type="GO" id="GO:0003677">
    <property type="term" value="F:DNA binding"/>
    <property type="evidence" value="ECO:0007669"/>
    <property type="project" value="InterPro"/>
</dbReference>
<evidence type="ECO:0000256" key="6">
    <source>
        <dbReference type="ARBA" id="ARBA00022723"/>
    </source>
</evidence>